<reference evidence="1" key="1">
    <citation type="submission" date="2018-10" db="EMBL/GenBank/DDBJ databases">
        <title>Hidden diversity of soil giant viruses.</title>
        <authorList>
            <person name="Schulz F."/>
            <person name="Alteio L."/>
            <person name="Goudeau D."/>
            <person name="Ryan E.M."/>
            <person name="Malmstrom R.R."/>
            <person name="Blanchard J."/>
            <person name="Woyke T."/>
        </authorList>
    </citation>
    <scope>NUCLEOTIDE SEQUENCE</scope>
    <source>
        <strain evidence="1">HYV1</strain>
    </source>
</reference>
<organism evidence="1">
    <name type="scientific">Hyperionvirus sp</name>
    <dbReference type="NCBI Taxonomy" id="2487770"/>
    <lineage>
        <taxon>Viruses</taxon>
        <taxon>Varidnaviria</taxon>
        <taxon>Bamfordvirae</taxon>
        <taxon>Nucleocytoviricota</taxon>
        <taxon>Megaviricetes</taxon>
        <taxon>Imitervirales</taxon>
        <taxon>Mimiviridae</taxon>
        <taxon>Klosneuvirinae</taxon>
    </lineage>
</organism>
<sequence>MMMIVMKVQTKMEVRNVEDRDELVVPGNVRFHERGDHDRYPVPDLRQCLAAPDEDAVRVVQDEPADAKLAMLPVNSSPVRSVAVVAAENN</sequence>
<gene>
    <name evidence="1" type="ORF">Hyperionvirus30_6</name>
</gene>
<proteinExistence type="predicted"/>
<protein>
    <submittedName>
        <fullName evidence="1">Uncharacterized protein</fullName>
    </submittedName>
</protein>
<evidence type="ECO:0000313" key="1">
    <source>
        <dbReference type="EMBL" id="AYV84590.1"/>
    </source>
</evidence>
<name>A0A3G5ABL9_9VIRU</name>
<accession>A0A3G5ABL9</accession>
<dbReference type="EMBL" id="MK072412">
    <property type="protein sequence ID" value="AYV84590.1"/>
    <property type="molecule type" value="Genomic_DNA"/>
</dbReference>